<sequence>MNMHTLYINGLNPSSIIISNIERYETHVKNKTIFYSDKGVFEIIKDKLHKLNCKDGNTIIQNLTVDNYNNLKIIDTTSILTPEKVYYQLPYSYIVKRIKKHTYRLLDHAEVNMVIETENDTPINVYFKTKLPISCEEVQSTISTFLSKLNFYQ</sequence>
<proteinExistence type="predicted"/>
<accession>A0A6C0JB57</accession>
<evidence type="ECO:0000313" key="1">
    <source>
        <dbReference type="EMBL" id="QHU02889.1"/>
    </source>
</evidence>
<dbReference type="EMBL" id="MN740367">
    <property type="protein sequence ID" value="QHU02889.1"/>
    <property type="molecule type" value="Genomic_DNA"/>
</dbReference>
<organism evidence="1">
    <name type="scientific">viral metagenome</name>
    <dbReference type="NCBI Taxonomy" id="1070528"/>
    <lineage>
        <taxon>unclassified sequences</taxon>
        <taxon>metagenomes</taxon>
        <taxon>organismal metagenomes</taxon>
    </lineage>
</organism>
<dbReference type="AlphaFoldDB" id="A0A6C0JB57"/>
<protein>
    <submittedName>
        <fullName evidence="1">Uncharacterized protein</fullName>
    </submittedName>
</protein>
<reference evidence="1" key="1">
    <citation type="journal article" date="2020" name="Nature">
        <title>Giant virus diversity and host interactions through global metagenomics.</title>
        <authorList>
            <person name="Schulz F."/>
            <person name="Roux S."/>
            <person name="Paez-Espino D."/>
            <person name="Jungbluth S."/>
            <person name="Walsh D.A."/>
            <person name="Denef V.J."/>
            <person name="McMahon K.D."/>
            <person name="Konstantinidis K.T."/>
            <person name="Eloe-Fadrosh E.A."/>
            <person name="Kyrpides N.C."/>
            <person name="Woyke T."/>
        </authorList>
    </citation>
    <scope>NUCLEOTIDE SEQUENCE</scope>
    <source>
        <strain evidence="1">GVMAG-M-3300025890-48</strain>
    </source>
</reference>
<name>A0A6C0JB57_9ZZZZ</name>